<dbReference type="Pfam" id="PF00106">
    <property type="entry name" value="adh_short"/>
    <property type="match status" value="1"/>
</dbReference>
<sequence length="230" mass="24525">MLAISGRVIMVSGASRGIGAAVCARLLEAGFKVSGGMRSPETALTHPNFFPCTYDAGSLEAASGWVQATVQHFGRIDAVVNIAGINPRVTVEHGDEEKLDQMWRVNVKGPLRLVRAALPHLKSSGTGRVINLASLAGKRVGTNVGYAMTKFALVALTHGIRQEFWNDGIRACAVCPGYVATDMTAHETEVAAPDMTQPEDLAEIVETVLRLPNSASLSEILVNCRKEGML</sequence>
<dbReference type="InterPro" id="IPR051911">
    <property type="entry name" value="SDR_oxidoreductase"/>
</dbReference>
<name>A0ABQ0QAS8_9PROT</name>
<dbReference type="PROSITE" id="PS00061">
    <property type="entry name" value="ADH_SHORT"/>
    <property type="match status" value="1"/>
</dbReference>
<gene>
    <name evidence="2" type="ORF">AA0228_1322</name>
</gene>
<accession>A0ABQ0QAS8</accession>
<dbReference type="PANTHER" id="PTHR43976:SF20">
    <property type="entry name" value="AGROPINE SYNTHESIS REDUCTASE"/>
    <property type="match status" value="1"/>
</dbReference>
<evidence type="ECO:0000256" key="1">
    <source>
        <dbReference type="RuleBase" id="RU000363"/>
    </source>
</evidence>
<dbReference type="RefSeq" id="WP_099182008.1">
    <property type="nucleotide sequence ID" value="NZ_BAQW01000005.1"/>
</dbReference>
<dbReference type="Gene3D" id="3.40.50.720">
    <property type="entry name" value="NAD(P)-binding Rossmann-like Domain"/>
    <property type="match status" value="1"/>
</dbReference>
<proteinExistence type="inferred from homology"/>
<dbReference type="PANTHER" id="PTHR43976">
    <property type="entry name" value="SHORT CHAIN DEHYDROGENASE"/>
    <property type="match status" value="1"/>
</dbReference>
<dbReference type="PRINTS" id="PR00081">
    <property type="entry name" value="GDHRDH"/>
</dbReference>
<dbReference type="PRINTS" id="PR00080">
    <property type="entry name" value="SDRFAMILY"/>
</dbReference>
<dbReference type="SUPFAM" id="SSF51735">
    <property type="entry name" value="NAD(P)-binding Rossmann-fold domains"/>
    <property type="match status" value="1"/>
</dbReference>
<dbReference type="InterPro" id="IPR002347">
    <property type="entry name" value="SDR_fam"/>
</dbReference>
<comment type="similarity">
    <text evidence="1">Belongs to the short-chain dehydrogenases/reductases (SDR) family.</text>
</comment>
<evidence type="ECO:0000313" key="2">
    <source>
        <dbReference type="EMBL" id="GBR11283.1"/>
    </source>
</evidence>
<dbReference type="InterPro" id="IPR020904">
    <property type="entry name" value="Sc_DH/Rdtase_CS"/>
</dbReference>
<dbReference type="EMBL" id="BAQW01000005">
    <property type="protein sequence ID" value="GBR11283.1"/>
    <property type="molecule type" value="Genomic_DNA"/>
</dbReference>
<protein>
    <submittedName>
        <fullName evidence="2">Dehydrogenase</fullName>
    </submittedName>
</protein>
<reference evidence="2" key="1">
    <citation type="submission" date="2013-04" db="EMBL/GenBank/DDBJ databases">
        <title>The genome sequencing project of 58 acetic acid bacteria.</title>
        <authorList>
            <person name="Okamoto-Kainuma A."/>
            <person name="Ishikawa M."/>
            <person name="Umino S."/>
            <person name="Koizumi Y."/>
            <person name="Shiwa Y."/>
            <person name="Yoshikawa H."/>
            <person name="Matsutani M."/>
            <person name="Matsushita K."/>
        </authorList>
    </citation>
    <scope>NUCLEOTIDE SEQUENCE</scope>
    <source>
        <strain evidence="2">NRIC 0228</strain>
    </source>
</reference>
<comment type="caution">
    <text evidence="2">The sequence shown here is derived from an EMBL/GenBank/DDBJ whole genome shotgun (WGS) entry which is preliminary data.</text>
</comment>
<keyword evidence="3" id="KW-1185">Reference proteome</keyword>
<evidence type="ECO:0000313" key="3">
    <source>
        <dbReference type="Proteomes" id="UP001061070"/>
    </source>
</evidence>
<dbReference type="InterPro" id="IPR036291">
    <property type="entry name" value="NAD(P)-bd_dom_sf"/>
</dbReference>
<organism evidence="2 3">
    <name type="scientific">Gluconobacter frateurii NRIC 0228</name>
    <dbReference type="NCBI Taxonomy" id="1307946"/>
    <lineage>
        <taxon>Bacteria</taxon>
        <taxon>Pseudomonadati</taxon>
        <taxon>Pseudomonadota</taxon>
        <taxon>Alphaproteobacteria</taxon>
        <taxon>Acetobacterales</taxon>
        <taxon>Acetobacteraceae</taxon>
        <taxon>Gluconobacter</taxon>
    </lineage>
</organism>
<dbReference type="Proteomes" id="UP001061070">
    <property type="component" value="Unassembled WGS sequence"/>
</dbReference>